<dbReference type="PROSITE" id="PS51257">
    <property type="entry name" value="PROKAR_LIPOPROTEIN"/>
    <property type="match status" value="1"/>
</dbReference>
<evidence type="ECO:0000313" key="2">
    <source>
        <dbReference type="EMBL" id="ANQ11993.1"/>
    </source>
</evidence>
<evidence type="ECO:0000256" key="1">
    <source>
        <dbReference type="SAM" id="SignalP"/>
    </source>
</evidence>
<protein>
    <submittedName>
        <fullName evidence="2">Starvation-inducible protein</fullName>
    </submittedName>
</protein>
<organism evidence="2 3">
    <name type="scientific">Vibrio natriegens NBRC 15636 = ATCC 14048 = DSM 759</name>
    <dbReference type="NCBI Taxonomy" id="1219067"/>
    <lineage>
        <taxon>Bacteria</taxon>
        <taxon>Pseudomonadati</taxon>
        <taxon>Pseudomonadota</taxon>
        <taxon>Gammaproteobacteria</taxon>
        <taxon>Vibrionales</taxon>
        <taxon>Vibrionaceae</taxon>
        <taxon>Vibrio</taxon>
    </lineage>
</organism>
<keyword evidence="3" id="KW-1185">Reference proteome</keyword>
<gene>
    <name evidence="2" type="ORF">BA890_04165</name>
</gene>
<dbReference type="NCBIfam" id="TIGR00752">
    <property type="entry name" value="slp"/>
    <property type="match status" value="1"/>
</dbReference>
<reference evidence="2 3" key="1">
    <citation type="submission" date="2016-07" db="EMBL/GenBank/DDBJ databases">
        <title>Developing Vibrio natriegens as a novel, fast-growing host for biotechnology.</title>
        <authorList>
            <person name="Weinstock M.T."/>
            <person name="Hesek E.D."/>
            <person name="Wilson C.M."/>
            <person name="Gibson D.G."/>
        </authorList>
    </citation>
    <scope>NUCLEOTIDE SEQUENCE [LARGE SCALE GENOMIC DNA]</scope>
    <source>
        <strain evidence="2 3">ATCC 14048</strain>
    </source>
</reference>
<dbReference type="RefSeq" id="WP_020336109.1">
    <property type="nucleotide sequence ID" value="NZ_ATFJ01000040.1"/>
</dbReference>
<dbReference type="Proteomes" id="UP000092741">
    <property type="component" value="Chromosome 1"/>
</dbReference>
<dbReference type="GO" id="GO:0019867">
    <property type="term" value="C:outer membrane"/>
    <property type="evidence" value="ECO:0007669"/>
    <property type="project" value="InterPro"/>
</dbReference>
<dbReference type="PIRSF" id="PIRSF004982">
    <property type="entry name" value="SlP"/>
    <property type="match status" value="1"/>
</dbReference>
<proteinExistence type="predicted"/>
<dbReference type="KEGG" id="vna:PN96_09180"/>
<dbReference type="EMBL" id="CP016345">
    <property type="protein sequence ID" value="ANQ11993.1"/>
    <property type="molecule type" value="Genomic_DNA"/>
</dbReference>
<dbReference type="GeneID" id="70912969"/>
<name>A0AAN1CVC7_VIBNA</name>
<dbReference type="AlphaFoldDB" id="A0AAN1CVC7"/>
<sequence length="185" mass="20841">MTFSRHIFLVLLAAFGLSACSSLPEELNATTEQVLTDYKTFAESQGLVNSDVRLGGIIAKVDNFKDKTRVEIVNLPISETGKPDISAEPAGRFAVYFDGYLEPVAFSKGRLVTVVGKSAGEEEGKIGEREYIFPLMKGQGYRLWTIEERVRTYDTPLFLYPCYSINCRMERHDFPQDGRIIKQVK</sequence>
<evidence type="ECO:0000313" key="3">
    <source>
        <dbReference type="Proteomes" id="UP000092741"/>
    </source>
</evidence>
<dbReference type="Pfam" id="PF03843">
    <property type="entry name" value="Slp"/>
    <property type="match status" value="1"/>
</dbReference>
<dbReference type="PANTHER" id="PTHR37530">
    <property type="entry name" value="OUTER MEMBRANE PROTEIN SLP"/>
    <property type="match status" value="1"/>
</dbReference>
<accession>A0AAN1CVC7</accession>
<feature type="signal peptide" evidence="1">
    <location>
        <begin position="1"/>
        <end position="19"/>
    </location>
</feature>
<feature type="chain" id="PRO_5042973873" evidence="1">
    <location>
        <begin position="20"/>
        <end position="185"/>
    </location>
</feature>
<dbReference type="InterPro" id="IPR004658">
    <property type="entry name" value="OMP_Slp"/>
</dbReference>
<keyword evidence="1" id="KW-0732">Signal</keyword>
<dbReference type="PANTHER" id="PTHR37530:SF1">
    <property type="entry name" value="OUTER MEMBRANE PROTEIN SLP"/>
    <property type="match status" value="1"/>
</dbReference>